<accession>A0A0S4NCQ4</accession>
<accession>A0A0P1L734</accession>
<feature type="domain" description="FlgD/Vpr Ig-like" evidence="3">
    <location>
        <begin position="483"/>
        <end position="542"/>
    </location>
</feature>
<accession>A0A0P1MKZ6</accession>
<dbReference type="PANTHER" id="PTHR44103:SF1">
    <property type="entry name" value="PROPROTEIN CONVERTASE P"/>
    <property type="match status" value="1"/>
</dbReference>
<name>A0A0P1LIS3_9BACT</name>
<evidence type="ECO:0000256" key="2">
    <source>
        <dbReference type="SAM" id="SignalP"/>
    </source>
</evidence>
<dbReference type="SUPFAM" id="SSF69318">
    <property type="entry name" value="Integrin alpha N-terminal domain"/>
    <property type="match status" value="1"/>
</dbReference>
<organism evidence="5 6">
    <name type="scientific">Candidatus Kryptonium thompsonii</name>
    <dbReference type="NCBI Taxonomy" id="1633631"/>
    <lineage>
        <taxon>Bacteria</taxon>
        <taxon>Pseudomonadati</taxon>
        <taxon>Candidatus Kryptoniota</taxon>
        <taxon>Candidatus Kryptonium</taxon>
    </lineage>
</organism>
<dbReference type="AlphaFoldDB" id="A0A0P1LIS3"/>
<dbReference type="PANTHER" id="PTHR44103">
    <property type="entry name" value="PROPROTEIN CONVERTASE P"/>
    <property type="match status" value="1"/>
</dbReference>
<dbReference type="Gene3D" id="2.130.10.130">
    <property type="entry name" value="Integrin alpha, N-terminal"/>
    <property type="match status" value="1"/>
</dbReference>
<evidence type="ECO:0000256" key="1">
    <source>
        <dbReference type="ARBA" id="ARBA00022729"/>
    </source>
</evidence>
<accession>A0A0N7MUB2</accession>
<evidence type="ECO:0000313" key="7">
    <source>
        <dbReference type="Proteomes" id="UP000182200"/>
    </source>
</evidence>
<dbReference type="Gene3D" id="2.60.40.4070">
    <property type="match status" value="1"/>
</dbReference>
<keyword evidence="1 2" id="KW-0732">Signal</keyword>
<sequence>MKKTLALLILLSLVSVSLAQVQYPLYYLKSGFHVSYVANYPVIPKIDGCDDVIAGLDLNKNGKLEILAINDPTVSSPSSGDTTKWIFWFENNGNDNYKLLWSVGLPLTSVTTGYSFPGVNITDVDGDGNYEICFVNPSNADPNSGISNPDKIFFYEFDSQSGTFPSEPTFSWNLDYSADGDAGFRLTYLLPDDFDADGKQEIALIDRTSGIHTWIISLDGNDLGPFSTFKVEFKDSSLTATWAFDIAVTDFDKDGKKEIWFGTWTDFTWVIVEAEGPDNYVIKKVVRNSHIGSGTTVGTLRNLKFMDMDNDGYPEGFAMATNGQLVFIENKKPNDVSEIDSTYFRKVGGWDYTRGADYGDLDGDGNLDIIVAGNYRNVYHIEYKGSGSFADSTSWEWSVFLDDTIGTPRYYYVSIPGVDMDGDGKREVVIGSLQRPDSTRGFFIVFESDVAVKVQAQNDEILTGYYLAQNYPNPFNPTTWIEFNLPKDEFVTLKIYTIDGRLVKTLVENTHFVAGRHRLSWDGTDESGARVASGVYIYKIKAGKFEVSRRMILLK</sequence>
<dbReference type="InterPro" id="IPR028994">
    <property type="entry name" value="Integrin_alpha_N"/>
</dbReference>
<evidence type="ECO:0000313" key="5">
    <source>
        <dbReference type="EMBL" id="CUU08900.1"/>
    </source>
</evidence>
<dbReference type="Pfam" id="PF13860">
    <property type="entry name" value="FlgD_ig"/>
    <property type="match status" value="1"/>
</dbReference>
<gene>
    <name evidence="5" type="ORF">JGI4_02218</name>
    <name evidence="4" type="ORF">JGI8_01695</name>
</gene>
<dbReference type="EMBL" id="CZVI01000029">
    <property type="protein sequence ID" value="CUS92555.1"/>
    <property type="molecule type" value="Genomic_DNA"/>
</dbReference>
<proteinExistence type="predicted"/>
<dbReference type="InterPro" id="IPR025965">
    <property type="entry name" value="FlgD/Vpr_Ig-like"/>
</dbReference>
<dbReference type="InterPro" id="IPR026444">
    <property type="entry name" value="Secre_tail"/>
</dbReference>
<feature type="signal peptide" evidence="2">
    <location>
        <begin position="1"/>
        <end position="19"/>
    </location>
</feature>
<accession>A0A0P1L7C4</accession>
<dbReference type="Proteomes" id="UP000182200">
    <property type="component" value="Unassembled WGS sequence"/>
</dbReference>
<dbReference type="RefSeq" id="WP_047133710.1">
    <property type="nucleotide sequence ID" value="NZ_CZVI01000029.1"/>
</dbReference>
<evidence type="ECO:0000313" key="6">
    <source>
        <dbReference type="Proteomes" id="UP000182011"/>
    </source>
</evidence>
<dbReference type="Pfam" id="PF13517">
    <property type="entry name" value="FG-GAP_3"/>
    <property type="match status" value="1"/>
</dbReference>
<reference evidence="5 6" key="2">
    <citation type="submission" date="2015-11" db="EMBL/GenBank/DDBJ databases">
        <authorList>
            <person name="Zhang Y."/>
            <person name="Guo Z."/>
        </authorList>
    </citation>
    <scope>NUCLEOTIDE SEQUENCE [LARGE SCALE GENOMIC DNA]</scope>
    <source>
        <strain evidence="5">JGI-4</strain>
    </source>
</reference>
<dbReference type="Proteomes" id="UP000182011">
    <property type="component" value="Unassembled WGS sequence"/>
</dbReference>
<keyword evidence="7" id="KW-1185">Reference proteome</keyword>
<evidence type="ECO:0000259" key="3">
    <source>
        <dbReference type="Pfam" id="PF13860"/>
    </source>
</evidence>
<accession>A0A0P1LIS3</accession>
<reference evidence="4 7" key="1">
    <citation type="submission" date="2015-11" db="EMBL/GenBank/DDBJ databases">
        <authorList>
            <person name="Varghese N."/>
        </authorList>
    </citation>
    <scope>NUCLEOTIDE SEQUENCE [LARGE SCALE GENOMIC DNA]</scope>
    <source>
        <strain evidence="4 7">JGI-8</strain>
    </source>
</reference>
<feature type="chain" id="PRO_5015043515" evidence="2">
    <location>
        <begin position="20"/>
        <end position="555"/>
    </location>
</feature>
<dbReference type="InterPro" id="IPR013517">
    <property type="entry name" value="FG-GAP"/>
</dbReference>
<dbReference type="EMBL" id="FAOP01000011">
    <property type="protein sequence ID" value="CUU08900.1"/>
    <property type="molecule type" value="Genomic_DNA"/>
</dbReference>
<dbReference type="NCBIfam" id="TIGR04183">
    <property type="entry name" value="Por_Secre_tail"/>
    <property type="match status" value="1"/>
</dbReference>
<accession>A0A0P1M2M2</accession>
<protein>
    <submittedName>
        <fullName evidence="5">Por secretion system C-terminal sorting domain-containing protein</fullName>
    </submittedName>
</protein>
<evidence type="ECO:0000313" key="4">
    <source>
        <dbReference type="EMBL" id="CUS92555.1"/>
    </source>
</evidence>
<dbReference type="STRING" id="1633631.GCA_001442925_02212"/>